<name>A0A9X4M0V3_9ACTN</name>
<accession>A0A9X4M0V3</accession>
<dbReference type="Proteomes" id="UP001152755">
    <property type="component" value="Unassembled WGS sequence"/>
</dbReference>
<organism evidence="1 2">
    <name type="scientific">Speluncibacter jeojiensis</name>
    <dbReference type="NCBI Taxonomy" id="2710754"/>
    <lineage>
        <taxon>Bacteria</taxon>
        <taxon>Bacillati</taxon>
        <taxon>Actinomycetota</taxon>
        <taxon>Actinomycetes</taxon>
        <taxon>Mycobacteriales</taxon>
        <taxon>Speluncibacteraceae</taxon>
        <taxon>Speluncibacter</taxon>
    </lineage>
</organism>
<dbReference type="AlphaFoldDB" id="A0A9X4M0V3"/>
<evidence type="ECO:0000313" key="2">
    <source>
        <dbReference type="Proteomes" id="UP001152755"/>
    </source>
</evidence>
<comment type="caution">
    <text evidence="1">The sequence shown here is derived from an EMBL/GenBank/DDBJ whole genome shotgun (WGS) entry which is preliminary data.</text>
</comment>
<protein>
    <submittedName>
        <fullName evidence="1">DUF2505 domain-containing protein</fullName>
    </submittedName>
</protein>
<reference evidence="1" key="1">
    <citation type="submission" date="2022-08" db="EMBL/GenBank/DDBJ databases">
        <title>Genome analysis of Corynebacteriales strain.</title>
        <authorList>
            <person name="Lee S.D."/>
        </authorList>
    </citation>
    <scope>NUCLEOTIDE SEQUENCE</scope>
    <source>
        <strain evidence="1">D3-21</strain>
    </source>
</reference>
<dbReference type="SUPFAM" id="SSF55961">
    <property type="entry name" value="Bet v1-like"/>
    <property type="match status" value="1"/>
</dbReference>
<dbReference type="RefSeq" id="WP_277832182.1">
    <property type="nucleotide sequence ID" value="NZ_JAAIVF010000002.1"/>
</dbReference>
<dbReference type="InterPro" id="IPR019639">
    <property type="entry name" value="DUF2505"/>
</dbReference>
<proteinExistence type="predicted"/>
<keyword evidence="2" id="KW-1185">Reference proteome</keyword>
<sequence length="166" mass="18174">MPKKFEVDTELDFPVEQVHGALTDEAYWRRRLRVNDNVDVQFDRTGGGLAVTITESTDPEQFPAVVRAVIRGPMTVRRSDSWGPLADGRADGTIGGSSTGLPVTIDAAAELSGNGDGCTRLRVRGQVRVKIPLVGGQIEMLAKQMVVKLVERDREELTAWLTPETD</sequence>
<dbReference type="EMBL" id="JANRHA010000003">
    <property type="protein sequence ID" value="MDG3014262.1"/>
    <property type="molecule type" value="Genomic_DNA"/>
</dbReference>
<gene>
    <name evidence="1" type="ORF">NVS88_06795</name>
</gene>
<evidence type="ECO:0000313" key="1">
    <source>
        <dbReference type="EMBL" id="MDG3014262.1"/>
    </source>
</evidence>
<dbReference type="Pfam" id="PF10698">
    <property type="entry name" value="DUF2505"/>
    <property type="match status" value="1"/>
</dbReference>